<dbReference type="Pfam" id="PF13751">
    <property type="entry name" value="DDE_Tnp_1_6"/>
    <property type="match status" value="1"/>
</dbReference>
<feature type="domain" description="Transposase DDE" evidence="1">
    <location>
        <begin position="142"/>
        <end position="217"/>
    </location>
</feature>
<keyword evidence="3" id="KW-1185">Reference proteome</keyword>
<evidence type="ECO:0000259" key="1">
    <source>
        <dbReference type="Pfam" id="PF13751"/>
    </source>
</evidence>
<evidence type="ECO:0000313" key="3">
    <source>
        <dbReference type="Proteomes" id="UP001434337"/>
    </source>
</evidence>
<name>A0ABZ3CAJ7_9ACTN</name>
<dbReference type="InterPro" id="IPR025668">
    <property type="entry name" value="Tnp_DDE_dom"/>
</dbReference>
<sequence>MHTKTGYGQCYNAQVAVTASQVIVAAIAAQEPTDVWLLDPVTRRALDCYQQATGHTPTTPVVLADAGYYSADNAALSHITPIIPAGKRRDNTAEKLAARAADGQHAEDVLNRYEKNELTAIQAADLLGTTVYGVISRAYRRRKRLRVGSSNEQLMEMNQRIATDTGRALYKKRSGMVEPVFAQLKHNRGITRFVRRGHHAAQTELTLFALTANLLKVFHTQPATC</sequence>
<organism evidence="2 3">
    <name type="scientific">Propioniciclava soli</name>
    <dbReference type="NCBI Taxonomy" id="2775081"/>
    <lineage>
        <taxon>Bacteria</taxon>
        <taxon>Bacillati</taxon>
        <taxon>Actinomycetota</taxon>
        <taxon>Actinomycetes</taxon>
        <taxon>Propionibacteriales</taxon>
        <taxon>Propionibacteriaceae</taxon>
        <taxon>Propioniciclava</taxon>
    </lineage>
</organism>
<evidence type="ECO:0000313" key="2">
    <source>
        <dbReference type="EMBL" id="WZW99146.1"/>
    </source>
</evidence>
<accession>A0ABZ3CAJ7</accession>
<reference evidence="2 3" key="1">
    <citation type="journal article" date="2023" name="Environ Microbiome">
        <title>A coral-associated actinobacterium mitigates coral bleaching under heat stress.</title>
        <authorList>
            <person name="Li J."/>
            <person name="Zou Y."/>
            <person name="Li Q."/>
            <person name="Zhang J."/>
            <person name="Bourne D.G."/>
            <person name="Lyu Y."/>
            <person name="Liu C."/>
            <person name="Zhang S."/>
        </authorList>
    </citation>
    <scope>NUCLEOTIDE SEQUENCE [LARGE SCALE GENOMIC DNA]</scope>
    <source>
        <strain evidence="2 3">SCSIO 13291</strain>
    </source>
</reference>
<dbReference type="PANTHER" id="PTHR33408:SF2">
    <property type="entry name" value="TRANSPOSASE DDE DOMAIN-CONTAINING PROTEIN"/>
    <property type="match status" value="1"/>
</dbReference>
<proteinExistence type="predicted"/>
<protein>
    <submittedName>
        <fullName evidence="2">Transposase</fullName>
    </submittedName>
</protein>
<gene>
    <name evidence="2" type="ORF">PCC79_02790</name>
</gene>
<dbReference type="RefSeq" id="WP_342372927.1">
    <property type="nucleotide sequence ID" value="NZ_CP115965.1"/>
</dbReference>
<dbReference type="PANTHER" id="PTHR33408">
    <property type="entry name" value="TRANSPOSASE"/>
    <property type="match status" value="1"/>
</dbReference>
<dbReference type="Proteomes" id="UP001434337">
    <property type="component" value="Chromosome"/>
</dbReference>
<dbReference type="EMBL" id="CP115965">
    <property type="protein sequence ID" value="WZW99146.1"/>
    <property type="molecule type" value="Genomic_DNA"/>
</dbReference>